<evidence type="ECO:0000256" key="1">
    <source>
        <dbReference type="SAM" id="Phobius"/>
    </source>
</evidence>
<dbReference type="InterPro" id="IPR007360">
    <property type="entry name" value="SirB"/>
</dbReference>
<reference evidence="2" key="1">
    <citation type="submission" date="2022-11" db="EMBL/GenBank/DDBJ databases">
        <title>Methylomonas rapida sp. nov., Carotenoid-Producing Obligate Methanotrophs with High Growth Characteristics and Biotechnological Potential.</title>
        <authorList>
            <person name="Tikhonova E.N."/>
            <person name="Suleimanov R.Z."/>
            <person name="Miroshnikov K."/>
            <person name="Oshkin I.Y."/>
            <person name="Belova S.E."/>
            <person name="Danilova O.V."/>
            <person name="Ashikhmin A."/>
            <person name="Konopkin A."/>
            <person name="But S.Y."/>
            <person name="Khmelenina V.N."/>
            <person name="Kuznetsov N."/>
            <person name="Pimenov N.V."/>
            <person name="Dedysh S.N."/>
        </authorList>
    </citation>
    <scope>NUCLEOTIDE SEQUENCE</scope>
    <source>
        <strain evidence="2">MP1</strain>
    </source>
</reference>
<dbReference type="Proteomes" id="UP001162780">
    <property type="component" value="Chromosome"/>
</dbReference>
<evidence type="ECO:0000313" key="2">
    <source>
        <dbReference type="EMBL" id="WAR45804.1"/>
    </source>
</evidence>
<feature type="transmembrane region" description="Helical" evidence="1">
    <location>
        <begin position="34"/>
        <end position="57"/>
    </location>
</feature>
<protein>
    <submittedName>
        <fullName evidence="2">SirB2 family protein</fullName>
    </submittedName>
</protein>
<name>A0ABY7GMS3_9GAMM</name>
<sequence length="117" mass="13218">MKHLHLLFVALVITSFLWRVYLAEKNPEKLAEKWLKILPHGLAAGLLLSGIGLVFQGNWADNYGWIVAKVLLMVAFIVLGIFTMKEQGSRRRAFLAGALLCFIYIVKIAVSKQVFFL</sequence>
<dbReference type="PIRSF" id="PIRSF005610">
    <property type="entry name" value="SirB"/>
    <property type="match status" value="1"/>
</dbReference>
<dbReference type="Pfam" id="PF04247">
    <property type="entry name" value="SirB"/>
    <property type="match status" value="1"/>
</dbReference>
<keyword evidence="1" id="KW-0812">Transmembrane</keyword>
<feature type="transmembrane region" description="Helical" evidence="1">
    <location>
        <begin position="63"/>
        <end position="82"/>
    </location>
</feature>
<dbReference type="PANTHER" id="PTHR39594:SF1">
    <property type="entry name" value="PROTEIN YCHQ"/>
    <property type="match status" value="1"/>
</dbReference>
<dbReference type="RefSeq" id="WP_255186711.1">
    <property type="nucleotide sequence ID" value="NZ_CP113517.1"/>
</dbReference>
<gene>
    <name evidence="2" type="ORF">NM686_004630</name>
</gene>
<keyword evidence="1" id="KW-0472">Membrane</keyword>
<feature type="transmembrane region" description="Helical" evidence="1">
    <location>
        <begin position="6"/>
        <end position="22"/>
    </location>
</feature>
<keyword evidence="1" id="KW-1133">Transmembrane helix</keyword>
<accession>A0ABY7GMS3</accession>
<proteinExistence type="predicted"/>
<organism evidence="2 3">
    <name type="scientific">Methylomonas rapida</name>
    <dbReference type="NCBI Taxonomy" id="2963939"/>
    <lineage>
        <taxon>Bacteria</taxon>
        <taxon>Pseudomonadati</taxon>
        <taxon>Pseudomonadota</taxon>
        <taxon>Gammaproteobacteria</taxon>
        <taxon>Methylococcales</taxon>
        <taxon>Methylococcaceae</taxon>
        <taxon>Methylomonas</taxon>
    </lineage>
</organism>
<feature type="transmembrane region" description="Helical" evidence="1">
    <location>
        <begin position="94"/>
        <end position="115"/>
    </location>
</feature>
<dbReference type="PANTHER" id="PTHR39594">
    <property type="entry name" value="PROTEIN YCHQ"/>
    <property type="match status" value="1"/>
</dbReference>
<dbReference type="EMBL" id="CP113517">
    <property type="protein sequence ID" value="WAR45804.1"/>
    <property type="molecule type" value="Genomic_DNA"/>
</dbReference>
<evidence type="ECO:0000313" key="3">
    <source>
        <dbReference type="Proteomes" id="UP001162780"/>
    </source>
</evidence>
<keyword evidence="3" id="KW-1185">Reference proteome</keyword>